<evidence type="ECO:0000256" key="2">
    <source>
        <dbReference type="SAM" id="Phobius"/>
    </source>
</evidence>
<keyword evidence="2" id="KW-0812">Transmembrane</keyword>
<feature type="compositionally biased region" description="Gly residues" evidence="1">
    <location>
        <begin position="68"/>
        <end position="80"/>
    </location>
</feature>
<dbReference type="RefSeq" id="WP_344656596.1">
    <property type="nucleotide sequence ID" value="NZ_BAAAQM010000008.1"/>
</dbReference>
<name>A0ABN2R2G2_9ACTN</name>
<keyword evidence="4" id="KW-1185">Reference proteome</keyword>
<evidence type="ECO:0000256" key="1">
    <source>
        <dbReference type="SAM" id="MobiDB-lite"/>
    </source>
</evidence>
<accession>A0ABN2R2G2</accession>
<feature type="region of interest" description="Disordered" evidence="1">
    <location>
        <begin position="156"/>
        <end position="175"/>
    </location>
</feature>
<protein>
    <submittedName>
        <fullName evidence="3">Uncharacterized protein</fullName>
    </submittedName>
</protein>
<evidence type="ECO:0000313" key="3">
    <source>
        <dbReference type="EMBL" id="GAA1962504.1"/>
    </source>
</evidence>
<gene>
    <name evidence="3" type="ORF">GCM10009838_19280</name>
</gene>
<sequence>MSEHDTEDLRVLFDGVTIGDAPGSRDLVGPAVAWGGRRRRRDRWLTVGAAASLVVAVAAGAVALAPGGGSGSGRGGGAGPAGAPPTHTPSGRSAMGLRDILGQEQGLLDSLGTYLPEGYRFSCSDLPCLAHVTLSGPQGTSLVEWGTGTDLFQAAPPSDPGEHDHQRTDAIPLTSGPFRVEHGTVTVWMTDDEAQVLYGSDLLADPHQIVYVKAQYTYKPSASSAGYRMMQSQLVQDISWKSDPRDNARLRELMGFSQTGPLLSPNWFAVLADQPTFQYVLDQLKGWDQQAAELKQRGAA</sequence>
<evidence type="ECO:0000313" key="4">
    <source>
        <dbReference type="Proteomes" id="UP001499854"/>
    </source>
</evidence>
<keyword evidence="2" id="KW-1133">Transmembrane helix</keyword>
<feature type="region of interest" description="Disordered" evidence="1">
    <location>
        <begin position="68"/>
        <end position="94"/>
    </location>
</feature>
<feature type="transmembrane region" description="Helical" evidence="2">
    <location>
        <begin position="44"/>
        <end position="65"/>
    </location>
</feature>
<comment type="caution">
    <text evidence="3">The sequence shown here is derived from an EMBL/GenBank/DDBJ whole genome shotgun (WGS) entry which is preliminary data.</text>
</comment>
<reference evidence="3 4" key="1">
    <citation type="journal article" date="2019" name="Int. J. Syst. Evol. Microbiol.">
        <title>The Global Catalogue of Microorganisms (GCM) 10K type strain sequencing project: providing services to taxonomists for standard genome sequencing and annotation.</title>
        <authorList>
            <consortium name="The Broad Institute Genomics Platform"/>
            <consortium name="The Broad Institute Genome Sequencing Center for Infectious Disease"/>
            <person name="Wu L."/>
            <person name="Ma J."/>
        </authorList>
    </citation>
    <scope>NUCLEOTIDE SEQUENCE [LARGE SCALE GENOMIC DNA]</scope>
    <source>
        <strain evidence="3 4">JCM 16013</strain>
    </source>
</reference>
<dbReference type="EMBL" id="BAAAQM010000008">
    <property type="protein sequence ID" value="GAA1962504.1"/>
    <property type="molecule type" value="Genomic_DNA"/>
</dbReference>
<keyword evidence="2" id="KW-0472">Membrane</keyword>
<dbReference type="Proteomes" id="UP001499854">
    <property type="component" value="Unassembled WGS sequence"/>
</dbReference>
<organism evidence="3 4">
    <name type="scientific">Catenulispora subtropica</name>
    <dbReference type="NCBI Taxonomy" id="450798"/>
    <lineage>
        <taxon>Bacteria</taxon>
        <taxon>Bacillati</taxon>
        <taxon>Actinomycetota</taxon>
        <taxon>Actinomycetes</taxon>
        <taxon>Catenulisporales</taxon>
        <taxon>Catenulisporaceae</taxon>
        <taxon>Catenulispora</taxon>
    </lineage>
</organism>
<proteinExistence type="predicted"/>